<comment type="caution">
    <text evidence="3">The sequence shown here is derived from an EMBL/GenBank/DDBJ whole genome shotgun (WGS) entry which is preliminary data.</text>
</comment>
<dbReference type="RefSeq" id="WP_181376232.1">
    <property type="nucleotide sequence ID" value="NZ_BDOQ01000007.1"/>
</dbReference>
<sequence length="136" mass="14462">MPAALPPEALATPPAIMARAPECHILSPEEAQVAFHRLRARLPGTAFAGAAPSQVCGMVRVMLQRGTVAYTDATGRYFLLALALDTHVGSPADLSEDIDSAIEARSQYPSEPIPGVARPSDYTPPPLQSKPTLFQK</sequence>
<dbReference type="InterPro" id="IPR018950">
    <property type="entry name" value="DiS-bond_isomerase_DsbC/G_N"/>
</dbReference>
<evidence type="ECO:0000313" key="4">
    <source>
        <dbReference type="Proteomes" id="UP000245081"/>
    </source>
</evidence>
<gene>
    <name evidence="3" type="ORF">NMK_2010</name>
</gene>
<reference evidence="3 4" key="1">
    <citation type="journal article" date="2018" name="Environ. Microbiol.">
        <title>Isolation and genomic characterization of Novimethylophilus kurashikiensis gen. nov. sp. nov., a new lanthanide-dependent methylotrophic species of Methylophilaceae.</title>
        <authorList>
            <person name="Lv H."/>
            <person name="Sahin N."/>
            <person name="Tani A."/>
        </authorList>
    </citation>
    <scope>NUCLEOTIDE SEQUENCE [LARGE SCALE GENOMIC DNA]</scope>
    <source>
        <strain evidence="3 4">La2-4</strain>
    </source>
</reference>
<dbReference type="Proteomes" id="UP000245081">
    <property type="component" value="Unassembled WGS sequence"/>
</dbReference>
<feature type="domain" description="Disulphide bond isomerase DsbC/G N-terminal" evidence="2">
    <location>
        <begin position="36"/>
        <end position="80"/>
    </location>
</feature>
<dbReference type="AlphaFoldDB" id="A0A2R5FCH6"/>
<organism evidence="3 4">
    <name type="scientific">Novimethylophilus kurashikiensis</name>
    <dbReference type="NCBI Taxonomy" id="1825523"/>
    <lineage>
        <taxon>Bacteria</taxon>
        <taxon>Pseudomonadati</taxon>
        <taxon>Pseudomonadota</taxon>
        <taxon>Betaproteobacteria</taxon>
        <taxon>Nitrosomonadales</taxon>
        <taxon>Methylophilaceae</taxon>
        <taxon>Novimethylophilus</taxon>
    </lineage>
</organism>
<name>A0A2R5FCH6_9PROT</name>
<feature type="region of interest" description="Disordered" evidence="1">
    <location>
        <begin position="99"/>
        <end position="136"/>
    </location>
</feature>
<keyword evidence="4" id="KW-1185">Reference proteome</keyword>
<dbReference type="EMBL" id="BDOQ01000007">
    <property type="protein sequence ID" value="GBG14411.1"/>
    <property type="molecule type" value="Genomic_DNA"/>
</dbReference>
<evidence type="ECO:0000256" key="1">
    <source>
        <dbReference type="SAM" id="MobiDB-lite"/>
    </source>
</evidence>
<evidence type="ECO:0000313" key="3">
    <source>
        <dbReference type="EMBL" id="GBG14411.1"/>
    </source>
</evidence>
<evidence type="ECO:0000259" key="2">
    <source>
        <dbReference type="Pfam" id="PF10411"/>
    </source>
</evidence>
<accession>A0A2R5FCH6</accession>
<proteinExistence type="predicted"/>
<keyword evidence="3" id="KW-0675">Receptor</keyword>
<protein>
    <submittedName>
        <fullName evidence="3">TonB-dependent receptor</fullName>
    </submittedName>
</protein>
<dbReference type="Pfam" id="PF10411">
    <property type="entry name" value="DsbC_N"/>
    <property type="match status" value="1"/>
</dbReference>